<feature type="region of interest" description="Disordered" evidence="1">
    <location>
        <begin position="15"/>
        <end position="77"/>
    </location>
</feature>
<proteinExistence type="predicted"/>
<feature type="compositionally biased region" description="Acidic residues" evidence="1">
    <location>
        <begin position="55"/>
        <end position="77"/>
    </location>
</feature>
<comment type="caution">
    <text evidence="2">The sequence shown here is derived from an EMBL/GenBank/DDBJ whole genome shotgun (WGS) entry which is preliminary data.</text>
</comment>
<keyword evidence="3" id="KW-1185">Reference proteome</keyword>
<evidence type="ECO:0000313" key="3">
    <source>
        <dbReference type="Proteomes" id="UP001179181"/>
    </source>
</evidence>
<accession>A0ABX0USZ2</accession>
<dbReference type="RefSeq" id="WP_167271865.1">
    <property type="nucleotide sequence ID" value="NZ_JAASQJ010000003.1"/>
</dbReference>
<sequence>MEFKIIDLSAILVAEMPGTQPPSPSYPEPGQQAPMNPTPIVPGTDAPEVSTGTNMDDDIPAEDIDEREVGEIEAENP</sequence>
<evidence type="ECO:0000256" key="1">
    <source>
        <dbReference type="SAM" id="MobiDB-lite"/>
    </source>
</evidence>
<name>A0ABX0USZ2_9BACT</name>
<reference evidence="2 3" key="1">
    <citation type="submission" date="2020-03" db="EMBL/GenBank/DDBJ databases">
        <title>Genomic Encyclopedia of Type Strains, Phase IV (KMG-IV): sequencing the most valuable type-strain genomes for metagenomic binning, comparative biology and taxonomic classification.</title>
        <authorList>
            <person name="Goeker M."/>
        </authorList>
    </citation>
    <scope>NUCLEOTIDE SEQUENCE [LARGE SCALE GENOMIC DNA]</scope>
    <source>
        <strain evidence="2 3">DSM 102865</strain>
    </source>
</reference>
<protein>
    <submittedName>
        <fullName evidence="2">Uncharacterized protein</fullName>
    </submittedName>
</protein>
<organism evidence="2 3">
    <name type="scientific">Dyadobacter arcticus</name>
    <dbReference type="NCBI Taxonomy" id="1078754"/>
    <lineage>
        <taxon>Bacteria</taxon>
        <taxon>Pseudomonadati</taxon>
        <taxon>Bacteroidota</taxon>
        <taxon>Cytophagia</taxon>
        <taxon>Cytophagales</taxon>
        <taxon>Spirosomataceae</taxon>
        <taxon>Dyadobacter</taxon>
    </lineage>
</organism>
<gene>
    <name evidence="2" type="ORF">FHS68_003278</name>
</gene>
<evidence type="ECO:0000313" key="2">
    <source>
        <dbReference type="EMBL" id="NIJ54096.1"/>
    </source>
</evidence>
<dbReference type="EMBL" id="JAASQJ010000003">
    <property type="protein sequence ID" value="NIJ54096.1"/>
    <property type="molecule type" value="Genomic_DNA"/>
</dbReference>
<dbReference type="Proteomes" id="UP001179181">
    <property type="component" value="Unassembled WGS sequence"/>
</dbReference>